<keyword evidence="3" id="KW-1185">Reference proteome</keyword>
<accession>A1WZQ4</accession>
<dbReference type="AlphaFoldDB" id="A1WZQ4"/>
<name>A1WZQ4_HALHL</name>
<evidence type="ECO:0000313" key="3">
    <source>
        <dbReference type="Proteomes" id="UP000000647"/>
    </source>
</evidence>
<organism evidence="2 3">
    <name type="scientific">Halorhodospira halophila (strain DSM 244 / SL1)</name>
    <name type="common">Ectothiorhodospira halophila (strain DSM 244 / SL1)</name>
    <dbReference type="NCBI Taxonomy" id="349124"/>
    <lineage>
        <taxon>Bacteria</taxon>
        <taxon>Pseudomonadati</taxon>
        <taxon>Pseudomonadota</taxon>
        <taxon>Gammaproteobacteria</taxon>
        <taxon>Chromatiales</taxon>
        <taxon>Ectothiorhodospiraceae</taxon>
        <taxon>Halorhodospira</taxon>
    </lineage>
</organism>
<dbReference type="KEGG" id="hha:Hhal_2403"/>
<dbReference type="eggNOG" id="ENOG5032ZIW">
    <property type="taxonomic scope" value="Bacteria"/>
</dbReference>
<dbReference type="NCBIfam" id="TIGR02001">
    <property type="entry name" value="gcw_chp"/>
    <property type="match status" value="1"/>
</dbReference>
<dbReference type="Pfam" id="PF09694">
    <property type="entry name" value="Gcw_chp"/>
    <property type="match status" value="1"/>
</dbReference>
<proteinExistence type="predicted"/>
<dbReference type="Proteomes" id="UP000000647">
    <property type="component" value="Chromosome"/>
</dbReference>
<feature type="signal peptide" evidence="1">
    <location>
        <begin position="1"/>
        <end position="24"/>
    </location>
</feature>
<dbReference type="HOGENOM" id="CLU_074587_1_0_6"/>
<dbReference type="RefSeq" id="WP_011815188.1">
    <property type="nucleotide sequence ID" value="NC_008789.1"/>
</dbReference>
<dbReference type="OrthoDB" id="9793561at2"/>
<dbReference type="STRING" id="349124.Hhal_2403"/>
<gene>
    <name evidence="2" type="ordered locus">Hhal_2403</name>
</gene>
<evidence type="ECO:0000256" key="1">
    <source>
        <dbReference type="SAM" id="SignalP"/>
    </source>
</evidence>
<dbReference type="EMBL" id="CP000544">
    <property type="protein sequence ID" value="ABM63166.1"/>
    <property type="molecule type" value="Genomic_DNA"/>
</dbReference>
<dbReference type="InterPro" id="IPR010239">
    <property type="entry name" value="CHP02001"/>
</dbReference>
<feature type="chain" id="PRO_5002640819" evidence="1">
    <location>
        <begin position="25"/>
        <end position="220"/>
    </location>
</feature>
<protein>
    <submittedName>
        <fullName evidence="2">Uncharacterized protein</fullName>
    </submittedName>
</protein>
<reference evidence="2 3" key="2">
    <citation type="journal article" date="2013" name="Stand. Genomic Sci.">
        <title>Complete genome sequence of Halorhodospira halophila SL1.</title>
        <authorList>
            <person name="Challacombe J.F."/>
            <person name="Majid S."/>
            <person name="Deole R."/>
            <person name="Brettin T.S."/>
            <person name="Bruce D."/>
            <person name="Delano S.F."/>
            <person name="Detter J.C."/>
            <person name="Gleasner C.D."/>
            <person name="Han C.S."/>
            <person name="Misra M."/>
            <person name="Reitenga K.G."/>
            <person name="Mikhailova N."/>
            <person name="Woyke T."/>
            <person name="Pitluck S."/>
            <person name="Nolan M."/>
            <person name="Land M.L."/>
            <person name="Saunders E."/>
            <person name="Tapia R."/>
            <person name="Lapidus A."/>
            <person name="Ivanova N."/>
            <person name="Hoff W.D."/>
        </authorList>
    </citation>
    <scope>NUCLEOTIDE SEQUENCE [LARGE SCALE GENOMIC DNA]</scope>
    <source>
        <strain evidence="3">DSM 244 / SL1</strain>
    </source>
</reference>
<sequence length="220" mass="23361">MKKPLPFLAAAGGLLLGLSANAQAEELGAGWSLSSNVAITSNYLLRGGSESDEDPAIQGGFDLDHASGFYIGTWGSSVVLGEDATEIDFYAGYAFEFAPGLSLDLGAVAYTYYPAGDSDDEELYAGIASSFGELDYDFYLYSNSEPDITGELNLAHPIGAGVSALGQLGFVEPDDDNGDYIYYAVGASYTYQTLDFSVMWTDTDESGSDDQFAVMVSRSF</sequence>
<evidence type="ECO:0000313" key="2">
    <source>
        <dbReference type="EMBL" id="ABM63166.1"/>
    </source>
</evidence>
<reference evidence="3" key="1">
    <citation type="submission" date="2006-12" db="EMBL/GenBank/DDBJ databases">
        <title>Complete sequence of Halorhodospira halophila SL1.</title>
        <authorList>
            <consortium name="US DOE Joint Genome Institute"/>
            <person name="Copeland A."/>
            <person name="Lucas S."/>
            <person name="Lapidus A."/>
            <person name="Barry K."/>
            <person name="Detter J.C."/>
            <person name="Glavina del Rio T."/>
            <person name="Hammon N."/>
            <person name="Israni S."/>
            <person name="Dalin E."/>
            <person name="Tice H."/>
            <person name="Pitluck S."/>
            <person name="Saunders E."/>
            <person name="Brettin T."/>
            <person name="Bruce D."/>
            <person name="Han C."/>
            <person name="Tapia R."/>
            <person name="Schmutz J."/>
            <person name="Larimer F."/>
            <person name="Land M."/>
            <person name="Hauser L."/>
            <person name="Kyrpides N."/>
            <person name="Mikhailova N."/>
            <person name="Hoff W."/>
            <person name="Richardson P."/>
        </authorList>
    </citation>
    <scope>NUCLEOTIDE SEQUENCE [LARGE SCALE GENOMIC DNA]</scope>
    <source>
        <strain evidence="3">DSM 244 / SL1</strain>
    </source>
</reference>
<keyword evidence="1" id="KW-0732">Signal</keyword>